<dbReference type="GO" id="GO:0022904">
    <property type="term" value="P:respiratory electron transport chain"/>
    <property type="evidence" value="ECO:0007669"/>
    <property type="project" value="TreeGrafter"/>
</dbReference>
<feature type="domain" description="4Fe-4S Mo/W bis-MGD-type" evidence="6">
    <location>
        <begin position="1"/>
        <end position="57"/>
    </location>
</feature>
<dbReference type="SMART" id="SM00926">
    <property type="entry name" value="Molybdop_Fe4S4"/>
    <property type="match status" value="1"/>
</dbReference>
<dbReference type="PANTHER" id="PTHR43105">
    <property type="entry name" value="RESPIRATORY NITRATE REDUCTASE"/>
    <property type="match status" value="1"/>
</dbReference>
<accession>A0A371NCJ4</accession>
<dbReference type="PROSITE" id="PS51669">
    <property type="entry name" value="4FE4S_MOW_BIS_MGD"/>
    <property type="match status" value="1"/>
</dbReference>
<dbReference type="AlphaFoldDB" id="A0A371NCJ4"/>
<dbReference type="GO" id="GO:0046872">
    <property type="term" value="F:metal ion binding"/>
    <property type="evidence" value="ECO:0007669"/>
    <property type="project" value="UniProtKB-KW"/>
</dbReference>
<dbReference type="GO" id="GO:0016020">
    <property type="term" value="C:membrane"/>
    <property type="evidence" value="ECO:0007669"/>
    <property type="project" value="TreeGrafter"/>
</dbReference>
<dbReference type="InterPro" id="IPR006963">
    <property type="entry name" value="Mopterin_OxRdtase_4Fe-4S_dom"/>
</dbReference>
<organism evidence="7 8">
    <name type="scientific">Methanothermobacter defluvii</name>
    <dbReference type="NCBI Taxonomy" id="49339"/>
    <lineage>
        <taxon>Archaea</taxon>
        <taxon>Methanobacteriati</taxon>
        <taxon>Methanobacteriota</taxon>
        <taxon>Methanomada group</taxon>
        <taxon>Methanobacteria</taxon>
        <taxon>Methanobacteriales</taxon>
        <taxon>Methanobacteriaceae</taxon>
        <taxon>Methanothermobacter</taxon>
    </lineage>
</organism>
<dbReference type="CDD" id="cd00368">
    <property type="entry name" value="Molybdopterin-Binding"/>
    <property type="match status" value="1"/>
</dbReference>
<evidence type="ECO:0000256" key="1">
    <source>
        <dbReference type="ARBA" id="ARBA00022485"/>
    </source>
</evidence>
<evidence type="ECO:0000259" key="6">
    <source>
        <dbReference type="PROSITE" id="PS51669"/>
    </source>
</evidence>
<keyword evidence="1" id="KW-0004">4Fe-4S</keyword>
<reference evidence="7 8" key="1">
    <citation type="submission" date="2018-07" db="EMBL/GenBank/DDBJ databases">
        <title>Genomic Encyclopedia of Type Strains, Phase IV (KMG-IV): sequencing the most valuable type-strain genomes for metagenomic binning, comparative biology and taxonomic classification.</title>
        <authorList>
            <person name="Goeker M."/>
        </authorList>
    </citation>
    <scope>NUCLEOTIDE SEQUENCE [LARGE SCALE GENOMIC DNA]</scope>
    <source>
        <strain evidence="7 8">DSM 7466</strain>
    </source>
</reference>
<keyword evidence="4" id="KW-0408">Iron</keyword>
<dbReference type="PANTHER" id="PTHR43105:SF14">
    <property type="entry name" value="FORMATE DEHYDROGENASE H"/>
    <property type="match status" value="1"/>
</dbReference>
<evidence type="ECO:0000256" key="5">
    <source>
        <dbReference type="ARBA" id="ARBA00023014"/>
    </source>
</evidence>
<proteinExistence type="predicted"/>
<dbReference type="InterPro" id="IPR050123">
    <property type="entry name" value="Prok_molybdopt-oxidoreductase"/>
</dbReference>
<name>A0A371NCJ4_9EURY</name>
<evidence type="ECO:0000313" key="8">
    <source>
        <dbReference type="Proteomes" id="UP000256864"/>
    </source>
</evidence>
<evidence type="ECO:0000313" key="7">
    <source>
        <dbReference type="EMBL" id="REE28239.1"/>
    </source>
</evidence>
<keyword evidence="8" id="KW-1185">Reference proteome</keyword>
<comment type="caution">
    <text evidence="7">The sequence shown here is derived from an EMBL/GenBank/DDBJ whole genome shotgun (WGS) entry which is preliminary data.</text>
</comment>
<dbReference type="GO" id="GO:0003954">
    <property type="term" value="F:NADH dehydrogenase activity"/>
    <property type="evidence" value="ECO:0007669"/>
    <property type="project" value="TreeGrafter"/>
</dbReference>
<evidence type="ECO:0000256" key="4">
    <source>
        <dbReference type="ARBA" id="ARBA00023004"/>
    </source>
</evidence>
<dbReference type="SUPFAM" id="SSF53706">
    <property type="entry name" value="Formate dehydrogenase/DMSO reductase, domains 1-3"/>
    <property type="match status" value="1"/>
</dbReference>
<keyword evidence="3" id="KW-0560">Oxidoreductase</keyword>
<dbReference type="EMBL" id="QREL01000001">
    <property type="protein sequence ID" value="REE28239.1"/>
    <property type="molecule type" value="Genomic_DNA"/>
</dbReference>
<dbReference type="RefSeq" id="WP_115891959.1">
    <property type="nucleotide sequence ID" value="NZ_QREL01000001.1"/>
</dbReference>
<dbReference type="GO" id="GO:0051539">
    <property type="term" value="F:4 iron, 4 sulfur cluster binding"/>
    <property type="evidence" value="ECO:0007669"/>
    <property type="project" value="UniProtKB-KW"/>
</dbReference>
<evidence type="ECO:0000256" key="3">
    <source>
        <dbReference type="ARBA" id="ARBA00023002"/>
    </source>
</evidence>
<gene>
    <name evidence="7" type="ORF">C7452_0240</name>
</gene>
<evidence type="ECO:0000256" key="2">
    <source>
        <dbReference type="ARBA" id="ARBA00022723"/>
    </source>
</evidence>
<protein>
    <submittedName>
        <fullName evidence="7">Formate dehydrogenase alpha subunit (F420)</fullName>
    </submittedName>
</protein>
<dbReference type="Gene3D" id="3.30.200.210">
    <property type="match status" value="1"/>
</dbReference>
<sequence>MMVKHTVCPSCSAGCGVNLIEIDGSPVGTYPYKRHIINEGKTCRSGRECYEIPVKDRITSPAVKKSGNLKGAAWDEVLDGLTEMISSPETAILTTGTLTDEEAAKLKRIIERVDVKKYGLITVFPEFDYPEIDVRKIRNYGNIAVIGDLMNCAPLLARRMFQAMDGGAEVRSYDRREITRTAMNSSSHSTFSDNSDLLDKLREFPADLIMITAEIPDVIDHVLEASAETGAEVLPVFEDFNTRGVMQHIPPIRDHEEIESLWLIDPGAVAEPLDVKGSFVLQSIKTSGAVPDIFLATAGWCEKEGSYTGATGHTVKLEPALPEPEGVLTDGEIFERILERLGD</sequence>
<dbReference type="Gene3D" id="3.40.50.740">
    <property type="match status" value="1"/>
</dbReference>
<dbReference type="GeneID" id="77403552"/>
<dbReference type="Proteomes" id="UP000256864">
    <property type="component" value="Unassembled WGS sequence"/>
</dbReference>
<dbReference type="Pfam" id="PF04879">
    <property type="entry name" value="Molybdop_Fe4S4"/>
    <property type="match status" value="1"/>
</dbReference>
<keyword evidence="5" id="KW-0411">Iron-sulfur</keyword>
<keyword evidence="2" id="KW-0479">Metal-binding</keyword>